<reference evidence="3" key="1">
    <citation type="journal article" date="2019" name="Environ. Microbiol.">
        <title>Fungal ecological strategies reflected in gene transcription - a case study of two litter decomposers.</title>
        <authorList>
            <person name="Barbi F."/>
            <person name="Kohler A."/>
            <person name="Barry K."/>
            <person name="Baskaran P."/>
            <person name="Daum C."/>
            <person name="Fauchery L."/>
            <person name="Ihrmark K."/>
            <person name="Kuo A."/>
            <person name="LaButti K."/>
            <person name="Lipzen A."/>
            <person name="Morin E."/>
            <person name="Grigoriev I.V."/>
            <person name="Henrissat B."/>
            <person name="Lindahl B."/>
            <person name="Martin F."/>
        </authorList>
    </citation>
    <scope>NUCLEOTIDE SEQUENCE</scope>
    <source>
        <strain evidence="3">JB14</strain>
    </source>
</reference>
<feature type="domain" description="CHAT" evidence="2">
    <location>
        <begin position="644"/>
        <end position="928"/>
    </location>
</feature>
<keyword evidence="4" id="KW-1185">Reference proteome</keyword>
<dbReference type="OrthoDB" id="9991317at2759"/>
<evidence type="ECO:0000256" key="1">
    <source>
        <dbReference type="PROSITE-ProRule" id="PRU00339"/>
    </source>
</evidence>
<feature type="repeat" description="TPR" evidence="1">
    <location>
        <begin position="164"/>
        <end position="197"/>
    </location>
</feature>
<dbReference type="InterPro" id="IPR019734">
    <property type="entry name" value="TPR_rpt"/>
</dbReference>
<dbReference type="InterPro" id="IPR011990">
    <property type="entry name" value="TPR-like_helical_dom_sf"/>
</dbReference>
<sequence>MNLLSLMCCNFYINSGRDTIPENTTTDDLDQAAAQLAQSFEQSGDKSQIALAIQLWEKVLELIPDDHVSRPRMLNNLSNGYRLRFLHLGELDDIETAIVTIRQAVELTLDDHPQKPDMLNNLGAAYVAKFDHLGQLSDIDTAIVALSQAMEITDGHAGRSNNLGSAYFARFLHLGELNDLESAILAFKQAVELTPNDHPSKPARLNNIGTAHVLRFESLGNHCDIESAIVTLKQAVEITPDGHFSKPWSLMSLGRAYQCRFDHLEKQEADIESAIIALKHAVELTPDSHPLKPGRLNNLSSAYESKSSCLGGLDDIESSILTLEQAIALSPEDHAQNAGMLTNLGNVYQSKFSHSQNIADLDSALLSFQKASFQSTGKPFFQLQAAVYWSTLCSTPSMALKAYTRFFELIPRVVWLGQTIGHRYKEVARIGNTIGTAVATAISVGDLPLAIEWLEEGRSIIWGQIHQLRSPFTHLYDQHPEIAKQLQTVAQALDHAGTLPNQDIFGSMDKSKGAGLEKEAQSHRELARKYENLIRQIQSLPGFSSFLKAKPFSELASAAANGHVVILNVHVTCCDALVLCPSGDIIHVPLPNFSKDQARKLQEKLISSLQKNNVRIEHDDDEAKRLKTKNQGANNDHLASILASLWTNVVQPIWSNIEAKLPEKSQDNIPRITWCASGPFSFLPLHAAGIYTGPIDKYINISDFVVSSYTTTLRALIDATQKQRSVRVPSVLIVSQPATPGYPNLPGTLEEAKVIEKYTGSAKHLMHDEATTEAVIQDMDTHDIVHFACHGIQDFQDPLDSAFVLYDQKLKLKTLMSLSLKNAQLAFLSACETATGDEKLPEEAVHLAASMLAIGYPSVVATLWSIGDKEAPYVADKFYEKILVNCVSSRERKQSLSSAYALHEATKSLREEVGVVNFIKWVPFIHFGA</sequence>
<organism evidence="3 4">
    <name type="scientific">Gymnopus androsaceus JB14</name>
    <dbReference type="NCBI Taxonomy" id="1447944"/>
    <lineage>
        <taxon>Eukaryota</taxon>
        <taxon>Fungi</taxon>
        <taxon>Dikarya</taxon>
        <taxon>Basidiomycota</taxon>
        <taxon>Agaricomycotina</taxon>
        <taxon>Agaricomycetes</taxon>
        <taxon>Agaricomycetidae</taxon>
        <taxon>Agaricales</taxon>
        <taxon>Marasmiineae</taxon>
        <taxon>Omphalotaceae</taxon>
        <taxon>Gymnopus</taxon>
    </lineage>
</organism>
<dbReference type="SMART" id="SM00028">
    <property type="entry name" value="TPR"/>
    <property type="match status" value="4"/>
</dbReference>
<gene>
    <name evidence="3" type="ORF">BT96DRAFT_1019334</name>
</gene>
<dbReference type="EMBL" id="ML769465">
    <property type="protein sequence ID" value="KAE9399781.1"/>
    <property type="molecule type" value="Genomic_DNA"/>
</dbReference>
<evidence type="ECO:0000313" key="3">
    <source>
        <dbReference type="EMBL" id="KAE9399781.1"/>
    </source>
</evidence>
<evidence type="ECO:0000313" key="4">
    <source>
        <dbReference type="Proteomes" id="UP000799118"/>
    </source>
</evidence>
<dbReference type="SUPFAM" id="SSF48452">
    <property type="entry name" value="TPR-like"/>
    <property type="match status" value="1"/>
</dbReference>
<evidence type="ECO:0000259" key="2">
    <source>
        <dbReference type="Pfam" id="PF12770"/>
    </source>
</evidence>
<dbReference type="Pfam" id="PF13181">
    <property type="entry name" value="TPR_8"/>
    <property type="match status" value="1"/>
</dbReference>
<dbReference type="PROSITE" id="PS50005">
    <property type="entry name" value="TPR"/>
    <property type="match status" value="1"/>
</dbReference>
<keyword evidence="1" id="KW-0802">TPR repeat</keyword>
<dbReference type="PANTHER" id="PTHR10098">
    <property type="entry name" value="RAPSYN-RELATED"/>
    <property type="match status" value="1"/>
</dbReference>
<dbReference type="Gene3D" id="1.25.40.10">
    <property type="entry name" value="Tetratricopeptide repeat domain"/>
    <property type="match status" value="3"/>
</dbReference>
<dbReference type="Proteomes" id="UP000799118">
    <property type="component" value="Unassembled WGS sequence"/>
</dbReference>
<dbReference type="AlphaFoldDB" id="A0A6A4HQ16"/>
<protein>
    <submittedName>
        <fullName evidence="3">TPR-like protein</fullName>
    </submittedName>
</protein>
<accession>A0A6A4HQ16</accession>
<proteinExistence type="predicted"/>
<dbReference type="PANTHER" id="PTHR10098:SF108">
    <property type="entry name" value="TETRATRICOPEPTIDE REPEAT PROTEIN 28"/>
    <property type="match status" value="1"/>
</dbReference>
<name>A0A6A4HQ16_9AGAR</name>
<dbReference type="Pfam" id="PF12770">
    <property type="entry name" value="CHAT"/>
    <property type="match status" value="1"/>
</dbReference>
<dbReference type="InterPro" id="IPR024983">
    <property type="entry name" value="CHAT_dom"/>
</dbReference>